<organism evidence="3 4">
    <name type="scientific">Paxillus involutus ATCC 200175</name>
    <dbReference type="NCBI Taxonomy" id="664439"/>
    <lineage>
        <taxon>Eukaryota</taxon>
        <taxon>Fungi</taxon>
        <taxon>Dikarya</taxon>
        <taxon>Basidiomycota</taxon>
        <taxon>Agaricomycotina</taxon>
        <taxon>Agaricomycetes</taxon>
        <taxon>Agaricomycetidae</taxon>
        <taxon>Boletales</taxon>
        <taxon>Paxilineae</taxon>
        <taxon>Paxillaceae</taxon>
        <taxon>Paxillus</taxon>
    </lineage>
</organism>
<evidence type="ECO:0000313" key="4">
    <source>
        <dbReference type="Proteomes" id="UP000053647"/>
    </source>
</evidence>
<dbReference type="EMBL" id="KN819716">
    <property type="protein sequence ID" value="KIJ08037.1"/>
    <property type="molecule type" value="Genomic_DNA"/>
</dbReference>
<reference evidence="4" key="2">
    <citation type="submission" date="2015-01" db="EMBL/GenBank/DDBJ databases">
        <title>Evolutionary Origins and Diversification of the Mycorrhizal Mutualists.</title>
        <authorList>
            <consortium name="DOE Joint Genome Institute"/>
            <consortium name="Mycorrhizal Genomics Consortium"/>
            <person name="Kohler A."/>
            <person name="Kuo A."/>
            <person name="Nagy L.G."/>
            <person name="Floudas D."/>
            <person name="Copeland A."/>
            <person name="Barry K.W."/>
            <person name="Cichocki N."/>
            <person name="Veneault-Fourrey C."/>
            <person name="LaButti K."/>
            <person name="Lindquist E.A."/>
            <person name="Lipzen A."/>
            <person name="Lundell T."/>
            <person name="Morin E."/>
            <person name="Murat C."/>
            <person name="Riley R."/>
            <person name="Ohm R."/>
            <person name="Sun H."/>
            <person name="Tunlid A."/>
            <person name="Henrissat B."/>
            <person name="Grigoriev I.V."/>
            <person name="Hibbett D.S."/>
            <person name="Martin F."/>
        </authorList>
    </citation>
    <scope>NUCLEOTIDE SEQUENCE [LARGE SCALE GENOMIC DNA]</scope>
    <source>
        <strain evidence="4">ATCC 200175</strain>
    </source>
</reference>
<feature type="compositionally biased region" description="Polar residues" evidence="1">
    <location>
        <begin position="220"/>
        <end position="231"/>
    </location>
</feature>
<feature type="compositionally biased region" description="Basic and acidic residues" evidence="1">
    <location>
        <begin position="254"/>
        <end position="263"/>
    </location>
</feature>
<dbReference type="AlphaFoldDB" id="A0A0C9TJE9"/>
<feature type="domain" description="Restriction of telomere capping protein 4 C-terminal" evidence="2">
    <location>
        <begin position="55"/>
        <end position="136"/>
    </location>
</feature>
<feature type="region of interest" description="Disordered" evidence="1">
    <location>
        <begin position="183"/>
        <end position="304"/>
    </location>
</feature>
<name>A0A0C9TJE9_PAXIN</name>
<keyword evidence="4" id="KW-1185">Reference proteome</keyword>
<feature type="compositionally biased region" description="Basic residues" evidence="1">
    <location>
        <begin position="293"/>
        <end position="304"/>
    </location>
</feature>
<reference evidence="3 4" key="1">
    <citation type="submission" date="2014-06" db="EMBL/GenBank/DDBJ databases">
        <authorList>
            <consortium name="DOE Joint Genome Institute"/>
            <person name="Kuo A."/>
            <person name="Kohler A."/>
            <person name="Nagy L.G."/>
            <person name="Floudas D."/>
            <person name="Copeland A."/>
            <person name="Barry K.W."/>
            <person name="Cichocki N."/>
            <person name="Veneault-Fourrey C."/>
            <person name="LaButti K."/>
            <person name="Lindquist E.A."/>
            <person name="Lipzen A."/>
            <person name="Lundell T."/>
            <person name="Morin E."/>
            <person name="Murat C."/>
            <person name="Sun H."/>
            <person name="Tunlid A."/>
            <person name="Henrissat B."/>
            <person name="Grigoriev I.V."/>
            <person name="Hibbett D.S."/>
            <person name="Martin F."/>
            <person name="Nordberg H.P."/>
            <person name="Cantor M.N."/>
            <person name="Hua S.X."/>
        </authorList>
    </citation>
    <scope>NUCLEOTIDE SEQUENCE [LARGE SCALE GENOMIC DNA]</scope>
    <source>
        <strain evidence="3 4">ATCC 200175</strain>
    </source>
</reference>
<dbReference type="Proteomes" id="UP000053647">
    <property type="component" value="Unassembled WGS sequence"/>
</dbReference>
<protein>
    <recommendedName>
        <fullName evidence="2">Restriction of telomere capping protein 4 C-terminal domain-containing protein</fullName>
    </recommendedName>
</protein>
<feature type="compositionally biased region" description="Basic residues" evidence="1">
    <location>
        <begin position="234"/>
        <end position="243"/>
    </location>
</feature>
<accession>A0A0C9TJE9</accession>
<gene>
    <name evidence="3" type="ORF">PAXINDRAFT_18796</name>
</gene>
<evidence type="ECO:0000313" key="3">
    <source>
        <dbReference type="EMBL" id="KIJ08037.1"/>
    </source>
</evidence>
<dbReference type="Pfam" id="PF14474">
    <property type="entry name" value="RTC4"/>
    <property type="match status" value="1"/>
</dbReference>
<feature type="compositionally biased region" description="Basic and acidic residues" evidence="1">
    <location>
        <begin position="272"/>
        <end position="281"/>
    </location>
</feature>
<dbReference type="OrthoDB" id="2685518at2759"/>
<dbReference type="HOGENOM" id="CLU_915580_0_0_1"/>
<proteinExistence type="predicted"/>
<evidence type="ECO:0000256" key="1">
    <source>
        <dbReference type="SAM" id="MobiDB-lite"/>
    </source>
</evidence>
<evidence type="ECO:0000259" key="2">
    <source>
        <dbReference type="Pfam" id="PF14474"/>
    </source>
</evidence>
<feature type="compositionally biased region" description="Low complexity" evidence="1">
    <location>
        <begin position="198"/>
        <end position="218"/>
    </location>
</feature>
<sequence length="304" mass="33256">MALKQNIMNITTDGAARERDPVYLCFLKMLQDAGLGKNFVKLAKGSSAPTQVYLNARPGYYGSKGAAIIESTLMCIVDLERTPTESFAPLTLSRFTRYFLVPFIGAHLISQDLKCAPEVAFGEMLESVDAGDTLHPAEDGDEDLEDIMKANMDARRRERTAEIAERRQAEAKAEEALQIENSQKMAVRSKAQRKRATEIAAQRQAEAQAQQAPQIEAQKSTETAGTASEPTRVSLHRAAKGVKKVAGPSVSGTSKEDAKEPELVQKSSPEARGPDERRAASDAESTNSVPPRLRYRKTSPGRHQ</sequence>
<dbReference type="InterPro" id="IPR028094">
    <property type="entry name" value="RTC4_C"/>
</dbReference>